<comment type="subcellular location">
    <subcellularLocation>
        <location evidence="2">Secreted</location>
    </subcellularLocation>
</comment>
<evidence type="ECO:0000256" key="14">
    <source>
        <dbReference type="ARBA" id="ARBA00023316"/>
    </source>
</evidence>
<feature type="region of interest" description="Disordered" evidence="16">
    <location>
        <begin position="96"/>
        <end position="274"/>
    </location>
</feature>
<evidence type="ECO:0000256" key="15">
    <source>
        <dbReference type="ARBA" id="ARBA00034414"/>
    </source>
</evidence>
<dbReference type="GO" id="GO:0004040">
    <property type="term" value="F:amidase activity"/>
    <property type="evidence" value="ECO:0007669"/>
    <property type="project" value="InterPro"/>
</dbReference>
<evidence type="ECO:0000256" key="5">
    <source>
        <dbReference type="ARBA" id="ARBA00011697"/>
    </source>
</evidence>
<keyword evidence="14" id="KW-0961">Cell wall biogenesis/degradation</keyword>
<feature type="domain" description="GW" evidence="18">
    <location>
        <begin position="563"/>
        <end position="637"/>
    </location>
</feature>
<feature type="compositionally biased region" description="Polar residues" evidence="16">
    <location>
        <begin position="192"/>
        <end position="218"/>
    </location>
</feature>
<keyword evidence="10 17" id="KW-0732">Signal</keyword>
<evidence type="ECO:0000313" key="19">
    <source>
        <dbReference type="EMBL" id="PTK29795.1"/>
    </source>
</evidence>
<comment type="caution">
    <text evidence="19">The sequence shown here is derived from an EMBL/GenBank/DDBJ whole genome shotgun (WGS) entry which is preliminary data.</text>
</comment>
<evidence type="ECO:0000256" key="16">
    <source>
        <dbReference type="SAM" id="MobiDB-lite"/>
    </source>
</evidence>
<dbReference type="EC" id="3.2.1.96" evidence="7"/>
<dbReference type="InterPro" id="IPR002502">
    <property type="entry name" value="Amidase_domain"/>
</dbReference>
<dbReference type="Gene3D" id="3.40.80.10">
    <property type="entry name" value="Peptidoglycan recognition protein-like"/>
    <property type="match status" value="1"/>
</dbReference>
<evidence type="ECO:0000256" key="4">
    <source>
        <dbReference type="ARBA" id="ARBA00007974"/>
    </source>
</evidence>
<name>A0A974KWS4_STAHO</name>
<gene>
    <name evidence="19" type="ORF">BUZ51_09825</name>
</gene>
<dbReference type="Pfam" id="PF13457">
    <property type="entry name" value="GW"/>
    <property type="match status" value="6"/>
</dbReference>
<dbReference type="PROSITE" id="PS51780">
    <property type="entry name" value="GW"/>
    <property type="match status" value="6"/>
</dbReference>
<dbReference type="InterPro" id="IPR038200">
    <property type="entry name" value="GW_dom_sf"/>
</dbReference>
<feature type="compositionally biased region" description="Polar residues" evidence="16">
    <location>
        <begin position="159"/>
        <end position="185"/>
    </location>
</feature>
<evidence type="ECO:0000256" key="1">
    <source>
        <dbReference type="ARBA" id="ARBA00001561"/>
    </source>
</evidence>
<dbReference type="InterPro" id="IPR002901">
    <property type="entry name" value="MGlyc_endo_b_GlcNAc-like_dom"/>
</dbReference>
<keyword evidence="13" id="KW-0511">Multifunctional enzyme</keyword>
<evidence type="ECO:0000256" key="11">
    <source>
        <dbReference type="ARBA" id="ARBA00022737"/>
    </source>
</evidence>
<feature type="compositionally biased region" description="Low complexity" evidence="16">
    <location>
        <begin position="224"/>
        <end position="247"/>
    </location>
</feature>
<comment type="catalytic activity">
    <reaction evidence="15">
        <text>an N(4)-(oligosaccharide-(1-&gt;3)-[oligosaccharide-(1-&gt;6)]-beta-D-Man-(1-&gt;4)-beta-D-GlcNAc-(1-&gt;4)-alpha-D-GlcNAc)-L-asparaginyl-[protein] + H2O = an oligosaccharide-(1-&gt;3)-[oligosaccharide-(1-&gt;6)]-beta-D-Man-(1-&gt;4)-D-GlcNAc + N(4)-(N-acetyl-beta-D-glucosaminyl)-L-asparaginyl-[protein]</text>
        <dbReference type="Rhea" id="RHEA:73067"/>
        <dbReference type="Rhea" id="RHEA-COMP:12603"/>
        <dbReference type="Rhea" id="RHEA-COMP:18176"/>
        <dbReference type="ChEBI" id="CHEBI:15377"/>
        <dbReference type="ChEBI" id="CHEBI:132248"/>
        <dbReference type="ChEBI" id="CHEBI:192714"/>
        <dbReference type="ChEBI" id="CHEBI:192715"/>
        <dbReference type="EC" id="3.2.1.96"/>
    </reaction>
</comment>
<feature type="signal peptide" evidence="17">
    <location>
        <begin position="1"/>
        <end position="29"/>
    </location>
</feature>
<organism evidence="19 20">
    <name type="scientific">Staphylococcus hominis</name>
    <dbReference type="NCBI Taxonomy" id="1290"/>
    <lineage>
        <taxon>Bacteria</taxon>
        <taxon>Bacillati</taxon>
        <taxon>Bacillota</taxon>
        <taxon>Bacilli</taxon>
        <taxon>Bacillales</taxon>
        <taxon>Staphylococcaceae</taxon>
        <taxon>Staphylococcus</taxon>
    </lineage>
</organism>
<keyword evidence="11" id="KW-0677">Repeat</keyword>
<evidence type="ECO:0000256" key="6">
    <source>
        <dbReference type="ARBA" id="ARBA00011901"/>
    </source>
</evidence>
<evidence type="ECO:0000256" key="13">
    <source>
        <dbReference type="ARBA" id="ARBA00023268"/>
    </source>
</evidence>
<comment type="similarity">
    <text evidence="4">In the C-terminal section; belongs to the glycosyl hydrolase 73 family.</text>
</comment>
<evidence type="ECO:0000256" key="12">
    <source>
        <dbReference type="ARBA" id="ARBA00022801"/>
    </source>
</evidence>
<evidence type="ECO:0000256" key="8">
    <source>
        <dbReference type="ARBA" id="ARBA00016987"/>
    </source>
</evidence>
<dbReference type="InterPro" id="IPR025987">
    <property type="entry name" value="GW_dom"/>
</dbReference>
<feature type="region of interest" description="Disordered" evidence="16">
    <location>
        <begin position="296"/>
        <end position="327"/>
    </location>
</feature>
<feature type="domain" description="GW" evidence="18">
    <location>
        <begin position="956"/>
        <end position="1030"/>
    </location>
</feature>
<dbReference type="SUPFAM" id="SSF82057">
    <property type="entry name" value="Prokaryotic SH3-related domain"/>
    <property type="match status" value="2"/>
</dbReference>
<evidence type="ECO:0000256" key="9">
    <source>
        <dbReference type="ARBA" id="ARBA00022525"/>
    </source>
</evidence>
<evidence type="ECO:0000256" key="7">
    <source>
        <dbReference type="ARBA" id="ARBA00012566"/>
    </source>
</evidence>
<sequence length="1347" mass="149039">MSKNFSFKFPSMIALTLFGAAFTTHHAEASENKQKAANNVIDDQQNIENANVAKHQVSNAAQNISGVQTYQDPTLVKSNTTNNTYNTYTYDAKLDNLNQSASSQNNSTRSNTNDTVKNSDTISNYQSDNTKHNNNEVATTSTTSTDSTKLVTSEDSNHKLNSNHVTTETPSTHNESAQVSNTQKLNTDEPKTTLNNVESQNNSISKAQLSTTVVNNKQQKVEDNATTTNNDNNKVSLSSTTESDSTSKNLSNTSDNTTVNNEDTTLKKNNTQTSPMHNTLKVRAYSTALNNTHVNNKATTSTQSNDASVSDSTSSVHKGIGGKGGPATVSTYSTTSSLPKYVPQVKSSINNYIRTNNLKAPSIEEHYTSYFPKYGYRNGVGKPEGIVVHDTANDNSTIEGEINYMRNNYTNAFVHAFVDGNRIIETAPTDYLSWGAGPYGNNRFINVEIVHTHDYASFARSMNNYADYAATQLQYYGLKPDSAEYDAKGTVWTHYAISRYLGGTDHADPHAYLSNHNYSYDELYDLINEKYLIKMGKVAPWGTTSTNNSTPTTKPSINNKKLTVTSNNGLAQIKSDNSGLYTTVYDSKGKTTNQVHNTLAVTKSAQLGKDKYYLVSDYNSGKLYGWVKQNETIYNTITPKAKVNKSYTIKPGTTLYTVPWGNYNQIAGTVSKSNQSPFKASASQQVGKSTYVYGSVNGLTGWVSKYYLNDIQNKADTTNVLNVSQLNNTLGQVAKKNNGAYTTVYDSSGKINPSINGNTYRVTKKATLNNKNFYLISDFNGNQSHGWIPSSEINIQTTTPINDGIKNYNIKGNSNIYETPWGSSSQIKATVPSKGDVLKSIDALKVGSNTYLHGVINNVWGWILSDDVQTVKTSQKTSSVQTVSKIAQVNSTNDGIRSSIYDASGKHAKQYANKTYVVTKEKKLDDHTYVLLSSTSGNTPLGWYNVKDLNIKNLDEEQKVKGTYTVNQNNKGLYTIAWGTNQQRLDKNNIANQTFKASKSTIVDGKTYLYGTVNNQTGWIALKDLTNASPFDTTEDYNDDLVITNGNSFYYDDPTSAKAYSLKPFNEQIFQVTKRKVVNGITWYYGKLSNGKSVWIKKSDLQQQLVKLSKNYRTLDEVTKIQQNVYGAPPQVQRNNSGWSNATYSEIKNAMNAKTLAKHPALKYQFLRLDRPQLLSVDRLNRLLKGKGMLENQGQAFANAAKLTGVNEIYLIAHALLETGNGQSKLAKGANLVNNQVVSNSPIKYYNVYGIGAYDYAPLVNGINYAKQSGWNSISKAIIDGAKFIAQDYIKSGQNTLYKMRWNPDQPGTHQYATDINWANLNAKSLKYLYDQINSVGKYFEIPVFNQ</sequence>
<dbReference type="GO" id="GO:0009253">
    <property type="term" value="P:peptidoglycan catabolic process"/>
    <property type="evidence" value="ECO:0007669"/>
    <property type="project" value="InterPro"/>
</dbReference>
<feature type="compositionally biased region" description="Low complexity" evidence="16">
    <location>
        <begin position="96"/>
        <end position="114"/>
    </location>
</feature>
<dbReference type="InterPro" id="IPR036505">
    <property type="entry name" value="Amidase/PGRP_sf"/>
</dbReference>
<feature type="chain" id="PRO_5037629631" description="Bifunctional autolysin" evidence="17">
    <location>
        <begin position="30"/>
        <end position="1347"/>
    </location>
</feature>
<protein>
    <recommendedName>
        <fullName evidence="8">Bifunctional autolysin</fullName>
        <ecNumber evidence="7">3.2.1.96</ecNumber>
        <ecNumber evidence="6">3.5.1.28</ecNumber>
    </recommendedName>
</protein>
<dbReference type="EC" id="3.5.1.28" evidence="6"/>
<evidence type="ECO:0000313" key="20">
    <source>
        <dbReference type="Proteomes" id="UP000241540"/>
    </source>
</evidence>
<evidence type="ECO:0000256" key="17">
    <source>
        <dbReference type="SAM" id="SignalP"/>
    </source>
</evidence>
<reference evidence="19 20" key="1">
    <citation type="journal article" date="2016" name="Front. Microbiol.">
        <title>Comprehensive Phylogenetic Analysis of Bovine Non-aureus Staphylococci Species Based on Whole-Genome Sequencing.</title>
        <authorList>
            <person name="Naushad S."/>
            <person name="Barkema H.W."/>
            <person name="Luby C."/>
            <person name="Condas L.A."/>
            <person name="Nobrega D.B."/>
            <person name="Carson D.A."/>
            <person name="De Buck J."/>
        </authorList>
    </citation>
    <scope>NUCLEOTIDE SEQUENCE [LARGE SCALE GENOMIC DNA]</scope>
    <source>
        <strain evidence="19 20">SNUC 5336</strain>
    </source>
</reference>
<comment type="similarity">
    <text evidence="3">In the N-terminal section; belongs to the N-acetylmuramoyl-L-alanine amidase 2 family.</text>
</comment>
<feature type="compositionally biased region" description="Polar residues" evidence="16">
    <location>
        <begin position="115"/>
        <end position="128"/>
    </location>
</feature>
<dbReference type="GO" id="GO:0005576">
    <property type="term" value="C:extracellular region"/>
    <property type="evidence" value="ECO:0007669"/>
    <property type="project" value="UniProtKB-SubCell"/>
</dbReference>
<dbReference type="SUPFAM" id="SSF55846">
    <property type="entry name" value="N-acetylmuramoyl-L-alanine amidase-like"/>
    <property type="match status" value="1"/>
</dbReference>
<evidence type="ECO:0000259" key="18">
    <source>
        <dbReference type="PROSITE" id="PS51780"/>
    </source>
</evidence>
<evidence type="ECO:0000256" key="3">
    <source>
        <dbReference type="ARBA" id="ARBA00006088"/>
    </source>
</evidence>
<comment type="subunit">
    <text evidence="5">Oligomer; forms a ring structure at the cell surface which is important for efficient partitioning of daughter cells after cell division.</text>
</comment>
<dbReference type="GO" id="GO:0071555">
    <property type="term" value="P:cell wall organization"/>
    <property type="evidence" value="ECO:0007669"/>
    <property type="project" value="UniProtKB-KW"/>
</dbReference>
<keyword evidence="9" id="KW-0964">Secreted</keyword>
<keyword evidence="12" id="KW-0378">Hydrolase</keyword>
<feature type="domain" description="GW" evidence="18">
    <location>
        <begin position="639"/>
        <end position="713"/>
    </location>
</feature>
<dbReference type="Gene3D" id="1.10.530.10">
    <property type="match status" value="1"/>
</dbReference>
<accession>A0A974KWS4</accession>
<dbReference type="Pfam" id="PF01832">
    <property type="entry name" value="Glucosaminidase"/>
    <property type="match status" value="1"/>
</dbReference>
<dbReference type="Gene3D" id="2.30.30.170">
    <property type="match status" value="7"/>
</dbReference>
<feature type="domain" description="GW" evidence="18">
    <location>
        <begin position="1033"/>
        <end position="1106"/>
    </location>
</feature>
<dbReference type="SMART" id="SM00047">
    <property type="entry name" value="LYZ2"/>
    <property type="match status" value="1"/>
</dbReference>
<dbReference type="SMART" id="SM00644">
    <property type="entry name" value="Ami_2"/>
    <property type="match status" value="1"/>
</dbReference>
<evidence type="ECO:0000256" key="10">
    <source>
        <dbReference type="ARBA" id="ARBA00022729"/>
    </source>
</evidence>
<comment type="catalytic activity">
    <reaction evidence="1">
        <text>Hydrolyzes the link between N-acetylmuramoyl residues and L-amino acid residues in certain cell-wall glycopeptides.</text>
        <dbReference type="EC" id="3.5.1.28"/>
    </reaction>
</comment>
<dbReference type="Proteomes" id="UP000241540">
    <property type="component" value="Unassembled WGS sequence"/>
</dbReference>
<dbReference type="CDD" id="cd06583">
    <property type="entry name" value="PGRP"/>
    <property type="match status" value="1"/>
</dbReference>
<dbReference type="RefSeq" id="WP_107640409.1">
    <property type="nucleotide sequence ID" value="NZ_PZHX01000021.1"/>
</dbReference>
<feature type="domain" description="GW" evidence="18">
    <location>
        <begin position="716"/>
        <end position="798"/>
    </location>
</feature>
<feature type="domain" description="GW" evidence="18">
    <location>
        <begin position="879"/>
        <end position="954"/>
    </location>
</feature>
<dbReference type="GO" id="GO:0008745">
    <property type="term" value="F:N-acetylmuramoyl-L-alanine amidase activity"/>
    <property type="evidence" value="ECO:0007669"/>
    <property type="project" value="UniProtKB-EC"/>
</dbReference>
<dbReference type="EMBL" id="PZHX01000021">
    <property type="protein sequence ID" value="PTK29795.1"/>
    <property type="molecule type" value="Genomic_DNA"/>
</dbReference>
<evidence type="ECO:0000256" key="2">
    <source>
        <dbReference type="ARBA" id="ARBA00004613"/>
    </source>
</evidence>
<feature type="compositionally biased region" description="Low complexity" evidence="16">
    <location>
        <begin position="139"/>
        <end position="153"/>
    </location>
</feature>
<proteinExistence type="inferred from homology"/>
<feature type="compositionally biased region" description="Low complexity" evidence="16">
    <location>
        <begin position="304"/>
        <end position="316"/>
    </location>
</feature>
<feature type="compositionally biased region" description="Polar residues" evidence="16">
    <location>
        <begin position="248"/>
        <end position="274"/>
    </location>
</feature>
<dbReference type="GO" id="GO:0033925">
    <property type="term" value="F:mannosyl-glycoprotein endo-beta-N-acetylglucosaminidase activity"/>
    <property type="evidence" value="ECO:0007669"/>
    <property type="project" value="UniProtKB-EC"/>
</dbReference>